<dbReference type="KEGG" id="hro:HELRODRAFT_163886"/>
<dbReference type="GeneID" id="20200260"/>
<reference evidence="2 4" key="2">
    <citation type="journal article" date="2013" name="Nature">
        <title>Insights into bilaterian evolution from three spiralian genomes.</title>
        <authorList>
            <person name="Simakov O."/>
            <person name="Marletaz F."/>
            <person name="Cho S.J."/>
            <person name="Edsinger-Gonzales E."/>
            <person name="Havlak P."/>
            <person name="Hellsten U."/>
            <person name="Kuo D.H."/>
            <person name="Larsson T."/>
            <person name="Lv J."/>
            <person name="Arendt D."/>
            <person name="Savage R."/>
            <person name="Osoegawa K."/>
            <person name="de Jong P."/>
            <person name="Grimwood J."/>
            <person name="Chapman J.A."/>
            <person name="Shapiro H."/>
            <person name="Aerts A."/>
            <person name="Otillar R.P."/>
            <person name="Terry A.Y."/>
            <person name="Boore J.L."/>
            <person name="Grigoriev I.V."/>
            <person name="Lindberg D.R."/>
            <person name="Seaver E.C."/>
            <person name="Weisblat D.A."/>
            <person name="Putnam N.H."/>
            <person name="Rokhsar D.S."/>
        </authorList>
    </citation>
    <scope>NUCLEOTIDE SEQUENCE</scope>
</reference>
<evidence type="ECO:0000313" key="4">
    <source>
        <dbReference type="Proteomes" id="UP000015101"/>
    </source>
</evidence>
<feature type="compositionally biased region" description="Polar residues" evidence="1">
    <location>
        <begin position="1"/>
        <end position="19"/>
    </location>
</feature>
<reference evidence="3" key="3">
    <citation type="submission" date="2015-06" db="UniProtKB">
        <authorList>
            <consortium name="EnsemblMetazoa"/>
        </authorList>
    </citation>
    <scope>IDENTIFICATION</scope>
</reference>
<dbReference type="AlphaFoldDB" id="T1EUL0"/>
<reference evidence="4" key="1">
    <citation type="submission" date="2012-12" db="EMBL/GenBank/DDBJ databases">
        <authorList>
            <person name="Hellsten U."/>
            <person name="Grimwood J."/>
            <person name="Chapman J.A."/>
            <person name="Shapiro H."/>
            <person name="Aerts A."/>
            <person name="Otillar R.P."/>
            <person name="Terry A.Y."/>
            <person name="Boore J.L."/>
            <person name="Simakov O."/>
            <person name="Marletaz F."/>
            <person name="Cho S.-J."/>
            <person name="Edsinger-Gonzales E."/>
            <person name="Havlak P."/>
            <person name="Kuo D.-H."/>
            <person name="Larsson T."/>
            <person name="Lv J."/>
            <person name="Arendt D."/>
            <person name="Savage R."/>
            <person name="Osoegawa K."/>
            <person name="de Jong P."/>
            <person name="Lindberg D.R."/>
            <person name="Seaver E.C."/>
            <person name="Weisblat D.A."/>
            <person name="Putnam N.H."/>
            <person name="Grigoriev I.V."/>
            <person name="Rokhsar D.S."/>
        </authorList>
    </citation>
    <scope>NUCLEOTIDE SEQUENCE</scope>
</reference>
<protein>
    <submittedName>
        <fullName evidence="2 3">Uncharacterized protein</fullName>
    </submittedName>
</protein>
<feature type="region of interest" description="Disordered" evidence="1">
    <location>
        <begin position="1"/>
        <end position="20"/>
    </location>
</feature>
<evidence type="ECO:0000313" key="3">
    <source>
        <dbReference type="EnsemblMetazoa" id="HelroP163886"/>
    </source>
</evidence>
<accession>T1EUL0</accession>
<dbReference type="CTD" id="20200260"/>
<gene>
    <name evidence="3" type="primary">20200260</name>
    <name evidence="2" type="ORF">HELRODRAFT_163886</name>
</gene>
<keyword evidence="4" id="KW-1185">Reference proteome</keyword>
<proteinExistence type="predicted"/>
<evidence type="ECO:0000313" key="2">
    <source>
        <dbReference type="EMBL" id="ESN96770.1"/>
    </source>
</evidence>
<evidence type="ECO:0000256" key="1">
    <source>
        <dbReference type="SAM" id="MobiDB-lite"/>
    </source>
</evidence>
<dbReference type="InParanoid" id="T1EUL0"/>
<sequence>MLNMNVSPQTLNSGSSYETSGRKHLIQEKIGGTGYEHNMQSKNRVFNIMDTGLTTNKNSSNTFNDSFATHFDYQDVSSLSGRMSLANQGGGEGLAEGKSSTLSLNEILDDVNRINEKSYDDNCAASLQFANENLNDYDVDGTNESTDMVRSVEVENDNVAKKLPNFHCDYSEHSLTTMSQINFRTVELDNNFSAHHTRCLPRKSRSVNSGLMIKCNDTTSLNDRSKNILSKIASKNIHAAKHLHTDSALIDDSSFSDSISVMNTVPRDRSFILDQNKCNGALKASQRAGFDEDGNNTVKKRPTKNLFNNESAKWKNIFPLSCTKTQEEKDEGYISNKNSEGSYEIAANISSASH</sequence>
<dbReference type="RefSeq" id="XP_009025878.1">
    <property type="nucleotide sequence ID" value="XM_009027630.1"/>
</dbReference>
<dbReference type="Proteomes" id="UP000015101">
    <property type="component" value="Unassembled WGS sequence"/>
</dbReference>
<dbReference type="EnsemblMetazoa" id="HelroT163886">
    <property type="protein sequence ID" value="HelroP163886"/>
    <property type="gene ID" value="HelroG163886"/>
</dbReference>
<organism evidence="3 4">
    <name type="scientific">Helobdella robusta</name>
    <name type="common">Californian leech</name>
    <dbReference type="NCBI Taxonomy" id="6412"/>
    <lineage>
        <taxon>Eukaryota</taxon>
        <taxon>Metazoa</taxon>
        <taxon>Spiralia</taxon>
        <taxon>Lophotrochozoa</taxon>
        <taxon>Annelida</taxon>
        <taxon>Clitellata</taxon>
        <taxon>Hirudinea</taxon>
        <taxon>Rhynchobdellida</taxon>
        <taxon>Glossiphoniidae</taxon>
        <taxon>Helobdella</taxon>
    </lineage>
</organism>
<dbReference type="HOGENOM" id="CLU_783646_0_0_1"/>
<dbReference type="EMBL" id="AMQM01001485">
    <property type="status" value="NOT_ANNOTATED_CDS"/>
    <property type="molecule type" value="Genomic_DNA"/>
</dbReference>
<dbReference type="EMBL" id="KB097495">
    <property type="protein sequence ID" value="ESN96770.1"/>
    <property type="molecule type" value="Genomic_DNA"/>
</dbReference>
<name>T1EUL0_HELRO</name>